<gene>
    <name evidence="2" type="ORF">AVDCRST_MAG50-1553</name>
</gene>
<dbReference type="AlphaFoldDB" id="A0A6J4HLE0"/>
<feature type="compositionally biased region" description="Basic residues" evidence="1">
    <location>
        <begin position="21"/>
        <end position="32"/>
    </location>
</feature>
<feature type="non-terminal residue" evidence="2">
    <location>
        <position position="82"/>
    </location>
</feature>
<organism evidence="2">
    <name type="scientific">uncultured Acidimicrobiales bacterium</name>
    <dbReference type="NCBI Taxonomy" id="310071"/>
    <lineage>
        <taxon>Bacteria</taxon>
        <taxon>Bacillati</taxon>
        <taxon>Actinomycetota</taxon>
        <taxon>Acidimicrobiia</taxon>
        <taxon>Acidimicrobiales</taxon>
        <taxon>environmental samples</taxon>
    </lineage>
</organism>
<protein>
    <submittedName>
        <fullName evidence="2">COG2740: Predicted nucleic-acid-binding protein implicated in transcription termination</fullName>
    </submittedName>
</protein>
<dbReference type="EMBL" id="CADCTF010000053">
    <property type="protein sequence ID" value="CAA9227058.1"/>
    <property type="molecule type" value="Genomic_DNA"/>
</dbReference>
<feature type="non-terminal residue" evidence="2">
    <location>
        <position position="1"/>
    </location>
</feature>
<reference evidence="2" key="1">
    <citation type="submission" date="2020-02" db="EMBL/GenBank/DDBJ databases">
        <authorList>
            <person name="Meier V. D."/>
        </authorList>
    </citation>
    <scope>NUCLEOTIDE SEQUENCE</scope>
    <source>
        <strain evidence="2">AVDCRST_MAG50</strain>
    </source>
</reference>
<evidence type="ECO:0000313" key="2">
    <source>
        <dbReference type="EMBL" id="CAA9227058.1"/>
    </source>
</evidence>
<evidence type="ECO:0000256" key="1">
    <source>
        <dbReference type="SAM" id="MobiDB-lite"/>
    </source>
</evidence>
<feature type="compositionally biased region" description="Polar residues" evidence="1">
    <location>
        <begin position="1"/>
        <end position="10"/>
    </location>
</feature>
<name>A0A6J4HLE0_9ACTN</name>
<sequence length="82" mass="8310">AHLHRLSTSGVAAGAGALRPPGRRLARHRAHAARPGGLAVRRVSGLRRPGATTKCVHSCPPSTGGAAGIGRLRAIVAGRARI</sequence>
<accession>A0A6J4HLE0</accession>
<proteinExistence type="predicted"/>
<feature type="region of interest" description="Disordered" evidence="1">
    <location>
        <begin position="1"/>
        <end position="34"/>
    </location>
</feature>